<evidence type="ECO:0000313" key="2">
    <source>
        <dbReference type="EMBL" id="MCU6746638.1"/>
    </source>
</evidence>
<sequence length="808" mass="92570">MSRMHRKIEILAPAGNFESFMTAVNAGADAVYAGGPRFGARAYADNFTVQELTEAIDYAHLHQKKFYLTVNTLLKNSEISGLYKYLEPLYCQGLDAVIVQDIGVLSFVRTYFPEMEIHASTQMTITNVKGAQFLKDAGVKRVVPARELALSEIQDIQRQTGMDVECFVHGALCYCYSGQCLLSSFIGGRSGNRGQCAQPCRLPYSVGKKKGYLLSLKDICTLDMIPALAEAGIHSFKIEGRMKRPEYVAAVTAMYRKYLDKYMAEGKENFSVEPEDIERLKDIYNRGGFHAGYYKKHNGKDMLSLDRPNHAGVPAVRVLSQTKREVKADALVDIHKGDILELTEKRENYTFGKDIKKGEKVTFLAPKQQFYKKGKILNRIRNKTLLDEMDKAYVFARKQEKVDGSLHILKGRQAVLRLTNGMHSVEVYTEECVSEAQTRPLTKEEVKAQLTKTGNTQFYFENLEIEMEENIFLPMQQIKQMRRDALAALEKEICRSYRRAAAADEKNVRDAFEVLQVRSGKDRADTLPFVSVSVETEEQLYAVLAFCEKMQQQKVKVSRLYLDFQISGTLFLSKNICTVCERIRKCGVEIYYAMPHIFREQALRAMTKSYETFYMFCMDGVLVRNYEEIQFLREQKFDKPIILDHNLYIFNQYGKRFFEEQKFTSFTAPMELNVKELEELGIENAELTVYGHIPVMISAQCITKTMDGCTKEPGMLMLTDRYKNLFPVKNYCSLCYNVIYNTAPLYLADLTEEIRTLCPKSLRFAFTVETKERTLEILEKAGQDLTGETKNTASHFSYTRGHFRRGIL</sequence>
<dbReference type="Pfam" id="PF01136">
    <property type="entry name" value="Peptidase_U32"/>
    <property type="match status" value="1"/>
</dbReference>
<name>A0ABT2T8P3_9FIRM</name>
<feature type="domain" description="Peptidase U32 collagenase" evidence="1">
    <location>
        <begin position="378"/>
        <end position="493"/>
    </location>
</feature>
<organism evidence="2 3">
    <name type="scientific">Faecalicatena acetigenes</name>
    <dbReference type="NCBI Taxonomy" id="2981790"/>
    <lineage>
        <taxon>Bacteria</taxon>
        <taxon>Bacillati</taxon>
        <taxon>Bacillota</taxon>
        <taxon>Clostridia</taxon>
        <taxon>Lachnospirales</taxon>
        <taxon>Lachnospiraceae</taxon>
        <taxon>Faecalicatena</taxon>
    </lineage>
</organism>
<protein>
    <submittedName>
        <fullName evidence="2">U32 family peptidase</fullName>
    </submittedName>
</protein>
<keyword evidence="3" id="KW-1185">Reference proteome</keyword>
<dbReference type="InterPro" id="IPR001539">
    <property type="entry name" value="Peptidase_U32"/>
</dbReference>
<dbReference type="PANTHER" id="PTHR30217">
    <property type="entry name" value="PEPTIDASE U32 FAMILY"/>
    <property type="match status" value="1"/>
</dbReference>
<dbReference type="RefSeq" id="WP_082667542.1">
    <property type="nucleotide sequence ID" value="NZ_JAOQJX010000003.1"/>
</dbReference>
<dbReference type="PROSITE" id="PS01276">
    <property type="entry name" value="PEPTIDASE_U32"/>
    <property type="match status" value="1"/>
</dbReference>
<dbReference type="Proteomes" id="UP001652394">
    <property type="component" value="Unassembled WGS sequence"/>
</dbReference>
<dbReference type="InterPro" id="IPR020988">
    <property type="entry name" value="Pept_U32_collagenase"/>
</dbReference>
<dbReference type="InterPro" id="IPR051454">
    <property type="entry name" value="RNA/ubiquinone_mod_enzymes"/>
</dbReference>
<dbReference type="EMBL" id="JAOQJX010000003">
    <property type="protein sequence ID" value="MCU6746638.1"/>
    <property type="molecule type" value="Genomic_DNA"/>
</dbReference>
<proteinExistence type="predicted"/>
<comment type="caution">
    <text evidence="2">The sequence shown here is derived from an EMBL/GenBank/DDBJ whole genome shotgun (WGS) entry which is preliminary data.</text>
</comment>
<evidence type="ECO:0000259" key="1">
    <source>
        <dbReference type="Pfam" id="PF12392"/>
    </source>
</evidence>
<reference evidence="2 3" key="1">
    <citation type="journal article" date="2021" name="ISME Commun">
        <title>Automated analysis of genomic sequences facilitates high-throughput and comprehensive description of bacteria.</title>
        <authorList>
            <person name="Hitch T.C.A."/>
        </authorList>
    </citation>
    <scope>NUCLEOTIDE SEQUENCE [LARGE SCALE GENOMIC DNA]</scope>
    <source>
        <strain evidence="2 3">H2_18</strain>
    </source>
</reference>
<accession>A0ABT2T8P3</accession>
<dbReference type="Pfam" id="PF12392">
    <property type="entry name" value="DUF3656"/>
    <property type="match status" value="1"/>
</dbReference>
<gene>
    <name evidence="2" type="ORF">OCV51_03025</name>
</gene>
<dbReference type="PANTHER" id="PTHR30217:SF10">
    <property type="entry name" value="23S RRNA 5-HYDROXYCYTIDINE C2501 SYNTHASE"/>
    <property type="match status" value="1"/>
</dbReference>
<evidence type="ECO:0000313" key="3">
    <source>
        <dbReference type="Proteomes" id="UP001652394"/>
    </source>
</evidence>